<evidence type="ECO:0000256" key="1">
    <source>
        <dbReference type="SAM" id="Phobius"/>
    </source>
</evidence>
<keyword evidence="1" id="KW-1133">Transmembrane helix</keyword>
<gene>
    <name evidence="2" type="ORF">SAMN05216565_10823</name>
</gene>
<feature type="transmembrane region" description="Helical" evidence="1">
    <location>
        <begin position="44"/>
        <end position="63"/>
    </location>
</feature>
<sequence>MTEKVFYPNTKGILKTMGIVYLIVAVFGSVLNTYDQSNVREWTLFLKVSLIYIFCCSSLYFLIKSQRIILNEKELILKLAGMKRHHILLSRIGEIRKGKMNGSPIIEIIVKNEQHKRIYPLPFLPFQLNWEEMLQHIGTICGKEVVGEMTLKREKGELRTWE</sequence>
<feature type="transmembrane region" description="Helical" evidence="1">
    <location>
        <begin position="12"/>
        <end position="32"/>
    </location>
</feature>
<dbReference type="RefSeq" id="WP_090856126.1">
    <property type="nucleotide sequence ID" value="NZ_FNJU01000008.1"/>
</dbReference>
<evidence type="ECO:0000313" key="2">
    <source>
        <dbReference type="EMBL" id="SDP82856.1"/>
    </source>
</evidence>
<proteinExistence type="predicted"/>
<organism evidence="2 3">
    <name type="scientific">Litchfieldia salsa</name>
    <dbReference type="NCBI Taxonomy" id="930152"/>
    <lineage>
        <taxon>Bacteria</taxon>
        <taxon>Bacillati</taxon>
        <taxon>Bacillota</taxon>
        <taxon>Bacilli</taxon>
        <taxon>Bacillales</taxon>
        <taxon>Bacillaceae</taxon>
        <taxon>Litchfieldia</taxon>
    </lineage>
</organism>
<protein>
    <recommendedName>
        <fullName evidence="4">Photosystem I assembly protein Ycf4</fullName>
    </recommendedName>
</protein>
<keyword evidence="3" id="KW-1185">Reference proteome</keyword>
<evidence type="ECO:0008006" key="4">
    <source>
        <dbReference type="Google" id="ProtNLM"/>
    </source>
</evidence>
<reference evidence="3" key="1">
    <citation type="submission" date="2016-10" db="EMBL/GenBank/DDBJ databases">
        <authorList>
            <person name="Varghese N."/>
            <person name="Submissions S."/>
        </authorList>
    </citation>
    <scope>NUCLEOTIDE SEQUENCE [LARGE SCALE GENOMIC DNA]</scope>
    <source>
        <strain evidence="3">IBRC-M10078</strain>
    </source>
</reference>
<dbReference type="OrthoDB" id="2856937at2"/>
<dbReference type="AlphaFoldDB" id="A0A1H0VXK7"/>
<dbReference type="Proteomes" id="UP000199159">
    <property type="component" value="Unassembled WGS sequence"/>
</dbReference>
<accession>A0A1H0VXK7</accession>
<evidence type="ECO:0000313" key="3">
    <source>
        <dbReference type="Proteomes" id="UP000199159"/>
    </source>
</evidence>
<name>A0A1H0VXK7_9BACI</name>
<keyword evidence="1" id="KW-0812">Transmembrane</keyword>
<keyword evidence="1" id="KW-0472">Membrane</keyword>
<dbReference type="EMBL" id="FNJU01000008">
    <property type="protein sequence ID" value="SDP82856.1"/>
    <property type="molecule type" value="Genomic_DNA"/>
</dbReference>